<reference evidence="2 3" key="1">
    <citation type="submission" date="2024-11" db="EMBL/GenBank/DDBJ databases">
        <title>Adaptive evolution of stress response genes in parasites aligns with host niche diversity.</title>
        <authorList>
            <person name="Hahn C."/>
            <person name="Resl P."/>
        </authorList>
    </citation>
    <scope>NUCLEOTIDE SEQUENCE [LARGE SCALE GENOMIC DNA]</scope>
    <source>
        <strain evidence="2">EGGRZ-B1_66</strain>
        <tissue evidence="2">Body</tissue>
    </source>
</reference>
<organism evidence="2 3">
    <name type="scientific">Cichlidogyrus casuarinus</name>
    <dbReference type="NCBI Taxonomy" id="1844966"/>
    <lineage>
        <taxon>Eukaryota</taxon>
        <taxon>Metazoa</taxon>
        <taxon>Spiralia</taxon>
        <taxon>Lophotrochozoa</taxon>
        <taxon>Platyhelminthes</taxon>
        <taxon>Monogenea</taxon>
        <taxon>Monopisthocotylea</taxon>
        <taxon>Dactylogyridea</taxon>
        <taxon>Ancyrocephalidae</taxon>
        <taxon>Cichlidogyrus</taxon>
    </lineage>
</organism>
<accession>A0ABD2PVK7</accession>
<evidence type="ECO:0000313" key="2">
    <source>
        <dbReference type="EMBL" id="KAL3310496.1"/>
    </source>
</evidence>
<protein>
    <submittedName>
        <fullName evidence="2">Uncharacterized protein</fullName>
    </submittedName>
</protein>
<keyword evidence="3" id="KW-1185">Reference proteome</keyword>
<feature type="signal peptide" evidence="1">
    <location>
        <begin position="1"/>
        <end position="22"/>
    </location>
</feature>
<name>A0ABD2PVK7_9PLAT</name>
<feature type="non-terminal residue" evidence="2">
    <location>
        <position position="69"/>
    </location>
</feature>
<proteinExistence type="predicted"/>
<keyword evidence="1" id="KW-0732">Signal</keyword>
<evidence type="ECO:0000256" key="1">
    <source>
        <dbReference type="SAM" id="SignalP"/>
    </source>
</evidence>
<dbReference type="Proteomes" id="UP001626550">
    <property type="component" value="Unassembled WGS sequence"/>
</dbReference>
<feature type="non-terminal residue" evidence="2">
    <location>
        <position position="1"/>
    </location>
</feature>
<dbReference type="AlphaFoldDB" id="A0ABD2PVK7"/>
<evidence type="ECO:0000313" key="3">
    <source>
        <dbReference type="Proteomes" id="UP001626550"/>
    </source>
</evidence>
<sequence length="69" mass="7598">TLADILLLTFALILPATEKTRSLSIEVGLTKARAKVSFDREGPNFLCMIAVATGQLCLDLIDLAFQFWL</sequence>
<feature type="chain" id="PRO_5044817025" evidence="1">
    <location>
        <begin position="23"/>
        <end position="69"/>
    </location>
</feature>
<dbReference type="EMBL" id="JBJKFK010002904">
    <property type="protein sequence ID" value="KAL3310496.1"/>
    <property type="molecule type" value="Genomic_DNA"/>
</dbReference>
<gene>
    <name evidence="2" type="ORF">Ciccas_010940</name>
</gene>
<comment type="caution">
    <text evidence="2">The sequence shown here is derived from an EMBL/GenBank/DDBJ whole genome shotgun (WGS) entry which is preliminary data.</text>
</comment>